<evidence type="ECO:0000256" key="1">
    <source>
        <dbReference type="ARBA" id="ARBA00023015"/>
    </source>
</evidence>
<dbReference type="Gene3D" id="1.10.357.10">
    <property type="entry name" value="Tetracycline Repressor, domain 2"/>
    <property type="match status" value="1"/>
</dbReference>
<dbReference type="PANTHER" id="PTHR30055">
    <property type="entry name" value="HTH-TYPE TRANSCRIPTIONAL REGULATOR RUTR"/>
    <property type="match status" value="1"/>
</dbReference>
<evidence type="ECO:0000313" key="5">
    <source>
        <dbReference type="EMBL" id="CRY73325.1"/>
    </source>
</evidence>
<evidence type="ECO:0000256" key="2">
    <source>
        <dbReference type="ARBA" id="ARBA00023125"/>
    </source>
</evidence>
<reference evidence="6" key="1">
    <citation type="submission" date="2015-03" db="EMBL/GenBank/DDBJ databases">
        <authorList>
            <consortium name="Pathogen Informatics"/>
        </authorList>
    </citation>
    <scope>NUCLEOTIDE SEQUENCE [LARGE SCALE GENOMIC DNA]</scope>
    <source>
        <strain evidence="6">NCTC11134</strain>
    </source>
</reference>
<keyword evidence="1" id="KW-0805">Transcription regulation</keyword>
<proteinExistence type="predicted"/>
<keyword evidence="2 4" id="KW-0238">DNA-binding</keyword>
<dbReference type="RefSeq" id="WP_060589729.1">
    <property type="nucleotide sequence ID" value="NZ_CP031418.1"/>
</dbReference>
<evidence type="ECO:0000256" key="3">
    <source>
        <dbReference type="ARBA" id="ARBA00023163"/>
    </source>
</evidence>
<dbReference type="InterPro" id="IPR001647">
    <property type="entry name" value="HTH_TetR"/>
</dbReference>
<dbReference type="SUPFAM" id="SSF46689">
    <property type="entry name" value="Homeodomain-like"/>
    <property type="match status" value="1"/>
</dbReference>
<dbReference type="InterPro" id="IPR050109">
    <property type="entry name" value="HTH-type_TetR-like_transc_reg"/>
</dbReference>
<dbReference type="GO" id="GO:0000976">
    <property type="term" value="F:transcription cis-regulatory region binding"/>
    <property type="evidence" value="ECO:0007669"/>
    <property type="project" value="TreeGrafter"/>
</dbReference>
<name>A0A0H5NBY9_NOCFR</name>
<sequence>MPPKAAPRRRPNQERAKLTRDHILDTAARLFGERGIANTSTNRIAVEAGVSIGTVYRYFADRTVIVEELLARLLADAEKHLHRALETPGSSAQQRFAVALEAISAELTAEAALVRALVGGVHFYDTAIPDFEPRLHRLIKANMVQLLGPGDDREYDMMTFVVLNTAFAGVLRAATMDVDEHERREAVAMTARLAGAWIDARAAQRDTPAAGSAPALG</sequence>
<protein>
    <submittedName>
        <fullName evidence="5">Potential acrAB operon repressor</fullName>
    </submittedName>
</protein>
<evidence type="ECO:0000313" key="6">
    <source>
        <dbReference type="Proteomes" id="UP000057820"/>
    </source>
</evidence>
<dbReference type="GO" id="GO:0003700">
    <property type="term" value="F:DNA-binding transcription factor activity"/>
    <property type="evidence" value="ECO:0007669"/>
    <property type="project" value="TreeGrafter"/>
</dbReference>
<dbReference type="PRINTS" id="PR00455">
    <property type="entry name" value="HTHTETR"/>
</dbReference>
<keyword evidence="3" id="KW-0804">Transcription</keyword>
<gene>
    <name evidence="5" type="primary">acrR_1</name>
    <name evidence="5" type="ORF">ERS450000_00079</name>
</gene>
<dbReference type="KEGG" id="nfr:ERS450000_00079"/>
<organism evidence="5 6">
    <name type="scientific">Nocardia farcinica</name>
    <dbReference type="NCBI Taxonomy" id="37329"/>
    <lineage>
        <taxon>Bacteria</taxon>
        <taxon>Bacillati</taxon>
        <taxon>Actinomycetota</taxon>
        <taxon>Actinomycetes</taxon>
        <taxon>Mycobacteriales</taxon>
        <taxon>Nocardiaceae</taxon>
        <taxon>Nocardia</taxon>
    </lineage>
</organism>
<dbReference type="Pfam" id="PF00440">
    <property type="entry name" value="TetR_N"/>
    <property type="match status" value="1"/>
</dbReference>
<dbReference type="PROSITE" id="PS50977">
    <property type="entry name" value="HTH_TETR_2"/>
    <property type="match status" value="1"/>
</dbReference>
<dbReference type="AlphaFoldDB" id="A0A0H5NBY9"/>
<dbReference type="EMBL" id="LN868938">
    <property type="protein sequence ID" value="CRY73325.1"/>
    <property type="molecule type" value="Genomic_DNA"/>
</dbReference>
<dbReference type="PANTHER" id="PTHR30055:SF234">
    <property type="entry name" value="HTH-TYPE TRANSCRIPTIONAL REGULATOR BETI"/>
    <property type="match status" value="1"/>
</dbReference>
<feature type="DNA-binding region" description="H-T-H motif" evidence="4">
    <location>
        <begin position="40"/>
        <end position="59"/>
    </location>
</feature>
<dbReference type="InterPro" id="IPR009057">
    <property type="entry name" value="Homeodomain-like_sf"/>
</dbReference>
<evidence type="ECO:0000256" key="4">
    <source>
        <dbReference type="PROSITE-ProRule" id="PRU00335"/>
    </source>
</evidence>
<dbReference type="Proteomes" id="UP000057820">
    <property type="component" value="Chromosome 1"/>
</dbReference>
<accession>A0A0H5NBY9</accession>